<feature type="transmembrane region" description="Helical" evidence="1">
    <location>
        <begin position="31"/>
        <end position="53"/>
    </location>
</feature>
<gene>
    <name evidence="2" type="ORF">GCM10007359_15270</name>
</gene>
<accession>A0A917IVD1</accession>
<dbReference type="Proteomes" id="UP000600171">
    <property type="component" value="Unassembled WGS sequence"/>
</dbReference>
<dbReference type="RefSeq" id="WP_188359768.1">
    <property type="nucleotide sequence ID" value="NZ_BMDC01000002.1"/>
</dbReference>
<evidence type="ECO:0000256" key="1">
    <source>
        <dbReference type="SAM" id="Phobius"/>
    </source>
</evidence>
<organism evidence="2 3">
    <name type="scientific">Rothia aerolata</name>
    <dbReference type="NCBI Taxonomy" id="1812262"/>
    <lineage>
        <taxon>Bacteria</taxon>
        <taxon>Bacillati</taxon>
        <taxon>Actinomycetota</taxon>
        <taxon>Actinomycetes</taxon>
        <taxon>Micrococcales</taxon>
        <taxon>Micrococcaceae</taxon>
        <taxon>Rothia</taxon>
    </lineage>
</organism>
<keyword evidence="1" id="KW-1133">Transmembrane helix</keyword>
<keyword evidence="3" id="KW-1185">Reference proteome</keyword>
<evidence type="ECO:0000313" key="3">
    <source>
        <dbReference type="Proteomes" id="UP000600171"/>
    </source>
</evidence>
<evidence type="ECO:0000313" key="2">
    <source>
        <dbReference type="EMBL" id="GGH63702.1"/>
    </source>
</evidence>
<dbReference type="AlphaFoldDB" id="A0A917IVD1"/>
<keyword evidence="1" id="KW-0812">Transmembrane</keyword>
<dbReference type="EMBL" id="BMDC01000002">
    <property type="protein sequence ID" value="GGH63702.1"/>
    <property type="molecule type" value="Genomic_DNA"/>
</dbReference>
<reference evidence="2 3" key="1">
    <citation type="journal article" date="2014" name="Int. J. Syst. Evol. Microbiol.">
        <title>Complete genome sequence of Corynebacterium casei LMG S-19264T (=DSM 44701T), isolated from a smear-ripened cheese.</title>
        <authorList>
            <consortium name="US DOE Joint Genome Institute (JGI-PGF)"/>
            <person name="Walter F."/>
            <person name="Albersmeier A."/>
            <person name="Kalinowski J."/>
            <person name="Ruckert C."/>
        </authorList>
    </citation>
    <scope>NUCLEOTIDE SEQUENCE [LARGE SCALE GENOMIC DNA]</scope>
    <source>
        <strain evidence="2 3">CCM 8669</strain>
    </source>
</reference>
<keyword evidence="1" id="KW-0472">Membrane</keyword>
<sequence>MTPTVSGLLLMVFGAFFVGGAWSFRQQKLPLAVQIIMALVGLAIFGYGAYVMFAYN</sequence>
<proteinExistence type="predicted"/>
<feature type="transmembrane region" description="Helical" evidence="1">
    <location>
        <begin position="6"/>
        <end position="24"/>
    </location>
</feature>
<comment type="caution">
    <text evidence="2">The sequence shown here is derived from an EMBL/GenBank/DDBJ whole genome shotgun (WGS) entry which is preliminary data.</text>
</comment>
<evidence type="ECO:0008006" key="4">
    <source>
        <dbReference type="Google" id="ProtNLM"/>
    </source>
</evidence>
<name>A0A917IVD1_9MICC</name>
<protein>
    <recommendedName>
        <fullName evidence="4">Amidotransferase</fullName>
    </recommendedName>
</protein>